<gene>
    <name evidence="1" type="ORF">SAMN06269173_103204</name>
</gene>
<dbReference type="EMBL" id="FZNS01000003">
    <property type="protein sequence ID" value="SNR50937.1"/>
    <property type="molecule type" value="Genomic_DNA"/>
</dbReference>
<reference evidence="2" key="1">
    <citation type="submission" date="2017-06" db="EMBL/GenBank/DDBJ databases">
        <authorList>
            <person name="Varghese N."/>
            <person name="Submissions S."/>
        </authorList>
    </citation>
    <scope>NUCLEOTIDE SEQUENCE [LARGE SCALE GENOMIC DNA]</scope>
    <source>
        <strain evidence="2">DSM 28041</strain>
    </source>
</reference>
<sequence>MPLAASASPDLQRRTSAVLVMKKLLGMVLVLLVAVGSCALPCWLAPATPTLSAATLPDSLTPPGPRVVLPGRPVEAAQAGRVWEVYVTPGQRVRKGDMLAKLAQPLHTLEQQRLQGLLAQQQRAHAALLAQQPAASAAAVAAAHQKIQALRLQLAQAPQALTFVFVTAPEDGLITTRPVAPGDYLQAHAAVLTYQPGTAADTTLLLTSVE</sequence>
<dbReference type="PANTHER" id="PTHR30367">
    <property type="entry name" value="P-HYDROXYBENZOIC ACID EFFLUX PUMP SUBUNIT AAEA-RELATED"/>
    <property type="match status" value="1"/>
</dbReference>
<proteinExistence type="predicted"/>
<dbReference type="PANTHER" id="PTHR30367:SF1">
    <property type="entry name" value="MULTIDRUG RESISTANCE PROTEIN MDTN"/>
    <property type="match status" value="1"/>
</dbReference>
<protein>
    <submittedName>
        <fullName evidence="1">Barrel-sandwich domain of CusB or HlyD membrane-fusion</fullName>
    </submittedName>
</protein>
<accession>A0A238WWN1</accession>
<dbReference type="InterPro" id="IPR050393">
    <property type="entry name" value="MFP_Efflux_Pump"/>
</dbReference>
<dbReference type="Proteomes" id="UP000198310">
    <property type="component" value="Unassembled WGS sequence"/>
</dbReference>
<organism evidence="1 2">
    <name type="scientific">Hymenobacter mucosus</name>
    <dbReference type="NCBI Taxonomy" id="1411120"/>
    <lineage>
        <taxon>Bacteria</taxon>
        <taxon>Pseudomonadati</taxon>
        <taxon>Bacteroidota</taxon>
        <taxon>Cytophagia</taxon>
        <taxon>Cytophagales</taxon>
        <taxon>Hymenobacteraceae</taxon>
        <taxon>Hymenobacter</taxon>
    </lineage>
</organism>
<dbReference type="SUPFAM" id="SSF111369">
    <property type="entry name" value="HlyD-like secretion proteins"/>
    <property type="match status" value="1"/>
</dbReference>
<name>A0A238WWN1_9BACT</name>
<keyword evidence="2" id="KW-1185">Reference proteome</keyword>
<evidence type="ECO:0000313" key="2">
    <source>
        <dbReference type="Proteomes" id="UP000198310"/>
    </source>
</evidence>
<dbReference type="Gene3D" id="2.40.50.100">
    <property type="match status" value="1"/>
</dbReference>
<dbReference type="AlphaFoldDB" id="A0A238WWN1"/>
<evidence type="ECO:0000313" key="1">
    <source>
        <dbReference type="EMBL" id="SNR50937.1"/>
    </source>
</evidence>